<reference evidence="7" key="2">
    <citation type="submission" date="2020-09" db="EMBL/GenBank/DDBJ databases">
        <authorList>
            <person name="Sun Q."/>
            <person name="Zhou Y."/>
        </authorList>
    </citation>
    <scope>NUCLEOTIDE SEQUENCE</scope>
    <source>
        <strain evidence="7">CGMCC 1.15254</strain>
    </source>
</reference>
<evidence type="ECO:0000259" key="5">
    <source>
        <dbReference type="Pfam" id="PF00389"/>
    </source>
</evidence>
<dbReference type="PROSITE" id="PS00671">
    <property type="entry name" value="D_2_HYDROXYACID_DH_3"/>
    <property type="match status" value="1"/>
</dbReference>
<gene>
    <name evidence="7" type="ORF">GCM10011332_22660</name>
</gene>
<accession>A0A917C3B1</accession>
<dbReference type="Proteomes" id="UP000632498">
    <property type="component" value="Unassembled WGS sequence"/>
</dbReference>
<dbReference type="FunFam" id="3.40.50.720:FF:000203">
    <property type="entry name" value="D-3-phosphoglycerate dehydrogenase (SerA)"/>
    <property type="match status" value="1"/>
</dbReference>
<sequence length="296" mass="32141">MDTFETNLSTGEFADNSEKLIQHSQGVDGILCTPCDQIGADLIAKLPDRIRIISTFSVGYEHVDIAAAKKRDIVVTNTPGVLTDATADIAMLLILGATRRAYEGERLIREDKWTGWTPTQLMGMGLQGKRLGILGMGRIGQAVARRAKAFGMDIHYHNRRPVAFDATYHETAESLLMHSDVLSLHCPLTPETKGLLNTQAIEKMPQGAVVVNTARGPVVDDEALIAALKSGRLRAAGLDVFTGEPHLHAGYRDLPNTFLLPHLGSGTVETRNAMGFCALENLKTFFEGKTPPNVVV</sequence>
<dbReference type="InterPro" id="IPR029752">
    <property type="entry name" value="D-isomer_DH_CS1"/>
</dbReference>
<dbReference type="InterPro" id="IPR006139">
    <property type="entry name" value="D-isomer_2_OHA_DH_cat_dom"/>
</dbReference>
<keyword evidence="8" id="KW-1185">Reference proteome</keyword>
<dbReference type="Pfam" id="PF02826">
    <property type="entry name" value="2-Hacid_dh_C"/>
    <property type="match status" value="1"/>
</dbReference>
<dbReference type="PROSITE" id="PS00065">
    <property type="entry name" value="D_2_HYDROXYACID_DH_1"/>
    <property type="match status" value="1"/>
</dbReference>
<protein>
    <submittedName>
        <fullName evidence="7">D-glycerate dehydrogenase</fullName>
    </submittedName>
</protein>
<evidence type="ECO:0000256" key="2">
    <source>
        <dbReference type="ARBA" id="ARBA00023002"/>
    </source>
</evidence>
<dbReference type="Gene3D" id="3.40.50.720">
    <property type="entry name" value="NAD(P)-binding Rossmann-like Domain"/>
    <property type="match status" value="2"/>
</dbReference>
<evidence type="ECO:0000256" key="3">
    <source>
        <dbReference type="ARBA" id="ARBA00023027"/>
    </source>
</evidence>
<keyword evidence="3" id="KW-0520">NAD</keyword>
<dbReference type="GO" id="GO:0030267">
    <property type="term" value="F:glyoxylate reductase (NADPH) activity"/>
    <property type="evidence" value="ECO:0007669"/>
    <property type="project" value="TreeGrafter"/>
</dbReference>
<dbReference type="AlphaFoldDB" id="A0A917C3B1"/>
<dbReference type="GO" id="GO:0051287">
    <property type="term" value="F:NAD binding"/>
    <property type="evidence" value="ECO:0007669"/>
    <property type="project" value="InterPro"/>
</dbReference>
<dbReference type="SUPFAM" id="SSF52283">
    <property type="entry name" value="Formate/glycerate dehydrogenase catalytic domain-like"/>
    <property type="match status" value="1"/>
</dbReference>
<dbReference type="InterPro" id="IPR029753">
    <property type="entry name" value="D-isomer_DH_CS"/>
</dbReference>
<evidence type="ECO:0000256" key="1">
    <source>
        <dbReference type="ARBA" id="ARBA00005854"/>
    </source>
</evidence>
<dbReference type="PANTHER" id="PTHR10996:SF178">
    <property type="entry name" value="2-HYDROXYACID DEHYDROGENASE YGL185C-RELATED"/>
    <property type="match status" value="1"/>
</dbReference>
<feature type="domain" description="D-isomer specific 2-hydroxyacid dehydrogenase NAD-binding" evidence="6">
    <location>
        <begin position="92"/>
        <end position="264"/>
    </location>
</feature>
<evidence type="ECO:0000313" key="7">
    <source>
        <dbReference type="EMBL" id="GGF67971.1"/>
    </source>
</evidence>
<comment type="caution">
    <text evidence="7">The sequence shown here is derived from an EMBL/GenBank/DDBJ whole genome shotgun (WGS) entry which is preliminary data.</text>
</comment>
<dbReference type="EMBL" id="BMHV01000016">
    <property type="protein sequence ID" value="GGF67971.1"/>
    <property type="molecule type" value="Genomic_DNA"/>
</dbReference>
<dbReference type="GO" id="GO:0005829">
    <property type="term" value="C:cytosol"/>
    <property type="evidence" value="ECO:0007669"/>
    <property type="project" value="TreeGrafter"/>
</dbReference>
<dbReference type="InterPro" id="IPR036291">
    <property type="entry name" value="NAD(P)-bd_dom_sf"/>
</dbReference>
<evidence type="ECO:0000259" key="6">
    <source>
        <dbReference type="Pfam" id="PF02826"/>
    </source>
</evidence>
<dbReference type="InterPro" id="IPR050223">
    <property type="entry name" value="D-isomer_2-hydroxyacid_DH"/>
</dbReference>
<name>A0A917C3B1_9PROT</name>
<evidence type="ECO:0000313" key="8">
    <source>
        <dbReference type="Proteomes" id="UP000632498"/>
    </source>
</evidence>
<keyword evidence="2 4" id="KW-0560">Oxidoreductase</keyword>
<dbReference type="InterPro" id="IPR006140">
    <property type="entry name" value="D-isomer_DH_NAD-bd"/>
</dbReference>
<comment type="similarity">
    <text evidence="1 4">Belongs to the D-isomer specific 2-hydroxyacid dehydrogenase family.</text>
</comment>
<feature type="domain" description="D-isomer specific 2-hydroxyacid dehydrogenase catalytic" evidence="5">
    <location>
        <begin position="14"/>
        <end position="295"/>
    </location>
</feature>
<reference evidence="7" key="1">
    <citation type="journal article" date="2014" name="Int. J. Syst. Evol. Microbiol.">
        <title>Complete genome sequence of Corynebacterium casei LMG S-19264T (=DSM 44701T), isolated from a smear-ripened cheese.</title>
        <authorList>
            <consortium name="US DOE Joint Genome Institute (JGI-PGF)"/>
            <person name="Walter F."/>
            <person name="Albersmeier A."/>
            <person name="Kalinowski J."/>
            <person name="Ruckert C."/>
        </authorList>
    </citation>
    <scope>NUCLEOTIDE SEQUENCE</scope>
    <source>
        <strain evidence="7">CGMCC 1.15254</strain>
    </source>
</reference>
<dbReference type="PROSITE" id="PS00670">
    <property type="entry name" value="D_2_HYDROXYACID_DH_2"/>
    <property type="match status" value="1"/>
</dbReference>
<dbReference type="GO" id="GO:0016618">
    <property type="term" value="F:hydroxypyruvate reductase [NAD(P)H] activity"/>
    <property type="evidence" value="ECO:0007669"/>
    <property type="project" value="TreeGrafter"/>
</dbReference>
<organism evidence="7 8">
    <name type="scientific">Terasakiella brassicae</name>
    <dbReference type="NCBI Taxonomy" id="1634917"/>
    <lineage>
        <taxon>Bacteria</taxon>
        <taxon>Pseudomonadati</taxon>
        <taxon>Pseudomonadota</taxon>
        <taxon>Alphaproteobacteria</taxon>
        <taxon>Rhodospirillales</taxon>
        <taxon>Terasakiellaceae</taxon>
        <taxon>Terasakiella</taxon>
    </lineage>
</organism>
<dbReference type="Pfam" id="PF00389">
    <property type="entry name" value="2-Hacid_dh"/>
    <property type="match status" value="1"/>
</dbReference>
<dbReference type="SUPFAM" id="SSF51735">
    <property type="entry name" value="NAD(P)-binding Rossmann-fold domains"/>
    <property type="match status" value="1"/>
</dbReference>
<proteinExistence type="inferred from homology"/>
<dbReference type="CDD" id="cd05301">
    <property type="entry name" value="GDH"/>
    <property type="match status" value="1"/>
</dbReference>
<dbReference type="PANTHER" id="PTHR10996">
    <property type="entry name" value="2-HYDROXYACID DEHYDROGENASE-RELATED"/>
    <property type="match status" value="1"/>
</dbReference>
<evidence type="ECO:0000256" key="4">
    <source>
        <dbReference type="RuleBase" id="RU003719"/>
    </source>
</evidence>